<dbReference type="Pfam" id="PF16683">
    <property type="entry name" value="TGase_elicitor"/>
    <property type="match status" value="1"/>
</dbReference>
<sequence>MASNVRTFLVLVCIGAVALAGCGEDGAPSEDDAVEVSAEEMGLRDADEGAQRLEVMAGERSGEATIKPWSSWWFPTWDDFLFAERDGELSPLQKYDRYSSTVLRKTTTAAAYERENLYGRHASSWSGLCYAWALASILEPEPKGEVTHGSLHFAVGDLKALLLKTYEAVKDPPTVGDRNDGAWDDEYEDILPHVFHRVLVRELFQKQRPFIMDKDAGYEVWNVPVYKAITKIERDASARDVVHVRTVVFVASPDVESYDHVGTEATTREYTYDLRGVWVGDRFLVREGAWTENSRWDHPDFLILPPDRVTRASFNPEIDIATVDAILERRR</sequence>
<dbReference type="GO" id="GO:0016755">
    <property type="term" value="F:aminoacyltransferase activity"/>
    <property type="evidence" value="ECO:0007669"/>
    <property type="project" value="InterPro"/>
</dbReference>
<dbReference type="Proteomes" id="UP000440224">
    <property type="component" value="Unassembled WGS sequence"/>
</dbReference>
<comment type="caution">
    <text evidence="2">The sequence shown here is derived from an EMBL/GenBank/DDBJ whole genome shotgun (WGS) entry which is preliminary data.</text>
</comment>
<dbReference type="AlphaFoldDB" id="A0A6N7PG79"/>
<feature type="chain" id="PRO_5026853386" evidence="1">
    <location>
        <begin position="21"/>
        <end position="331"/>
    </location>
</feature>
<evidence type="ECO:0000313" key="3">
    <source>
        <dbReference type="Proteomes" id="UP000440224"/>
    </source>
</evidence>
<dbReference type="OrthoDB" id="5888723at2"/>
<dbReference type="InterPro" id="IPR032048">
    <property type="entry name" value="TGase_elicitor"/>
</dbReference>
<protein>
    <submittedName>
        <fullName evidence="2">Uncharacterized protein</fullName>
    </submittedName>
</protein>
<keyword evidence="3" id="KW-1185">Reference proteome</keyword>
<accession>A0A6N7PG79</accession>
<dbReference type="RefSeq" id="WP_153817853.1">
    <property type="nucleotide sequence ID" value="NZ_WJIE01000001.1"/>
</dbReference>
<evidence type="ECO:0000313" key="2">
    <source>
        <dbReference type="EMBL" id="MRG91009.1"/>
    </source>
</evidence>
<dbReference type="EMBL" id="WJIE01000001">
    <property type="protein sequence ID" value="MRG91009.1"/>
    <property type="molecule type" value="Genomic_DNA"/>
</dbReference>
<gene>
    <name evidence="2" type="ORF">GF068_03595</name>
</gene>
<feature type="signal peptide" evidence="1">
    <location>
        <begin position="1"/>
        <end position="20"/>
    </location>
</feature>
<keyword evidence="1" id="KW-0732">Signal</keyword>
<reference evidence="2 3" key="1">
    <citation type="submission" date="2019-10" db="EMBL/GenBank/DDBJ databases">
        <title>A soil myxobacterium in the family Polyangiaceae.</title>
        <authorList>
            <person name="Li Y."/>
            <person name="Wang J."/>
        </authorList>
    </citation>
    <scope>NUCLEOTIDE SEQUENCE [LARGE SCALE GENOMIC DNA]</scope>
    <source>
        <strain evidence="2 3">DSM 14734</strain>
    </source>
</reference>
<evidence type="ECO:0000256" key="1">
    <source>
        <dbReference type="SAM" id="SignalP"/>
    </source>
</evidence>
<dbReference type="PROSITE" id="PS51257">
    <property type="entry name" value="PROKAR_LIPOPROTEIN"/>
    <property type="match status" value="1"/>
</dbReference>
<proteinExistence type="predicted"/>
<organism evidence="2 3">
    <name type="scientific">Polyangium spumosum</name>
    <dbReference type="NCBI Taxonomy" id="889282"/>
    <lineage>
        <taxon>Bacteria</taxon>
        <taxon>Pseudomonadati</taxon>
        <taxon>Myxococcota</taxon>
        <taxon>Polyangia</taxon>
        <taxon>Polyangiales</taxon>
        <taxon>Polyangiaceae</taxon>
        <taxon>Polyangium</taxon>
    </lineage>
</organism>
<name>A0A6N7PG79_9BACT</name>